<keyword evidence="4" id="KW-0118">Viral capsid assembly</keyword>
<evidence type="ECO:0000256" key="3">
    <source>
        <dbReference type="ARBA" id="ARBA00022801"/>
    </source>
</evidence>
<dbReference type="EMBL" id="LR797368">
    <property type="protein sequence ID" value="CAB4210231.1"/>
    <property type="molecule type" value="Genomic_DNA"/>
</dbReference>
<dbReference type="EMBL" id="LR797265">
    <property type="protein sequence ID" value="CAB4197263.1"/>
    <property type="molecule type" value="Genomic_DNA"/>
</dbReference>
<organism evidence="8">
    <name type="scientific">uncultured Caudovirales phage</name>
    <dbReference type="NCBI Taxonomy" id="2100421"/>
    <lineage>
        <taxon>Viruses</taxon>
        <taxon>Duplodnaviria</taxon>
        <taxon>Heunggongvirae</taxon>
        <taxon>Uroviricota</taxon>
        <taxon>Caudoviricetes</taxon>
        <taxon>Peduoviridae</taxon>
        <taxon>Maltschvirus</taxon>
        <taxon>Maltschvirus maltsch</taxon>
    </lineage>
</organism>
<keyword evidence="2 8" id="KW-0645">Protease</keyword>
<reference evidence="8" key="1">
    <citation type="submission" date="2020-05" db="EMBL/GenBank/DDBJ databases">
        <authorList>
            <person name="Chiriac C."/>
            <person name="Salcher M."/>
            <person name="Ghai R."/>
            <person name="Kavagutti S V."/>
        </authorList>
    </citation>
    <scope>NUCLEOTIDE SEQUENCE</scope>
</reference>
<dbReference type="InterPro" id="IPR054613">
    <property type="entry name" value="Peptidase_S78_dom"/>
</dbReference>
<keyword evidence="1" id="KW-1188">Viral release from host cell</keyword>
<dbReference type="Pfam" id="PF04586">
    <property type="entry name" value="Peptidase_S78"/>
    <property type="match status" value="1"/>
</dbReference>
<keyword evidence="3" id="KW-0378">Hydrolase</keyword>
<evidence type="ECO:0000256" key="4">
    <source>
        <dbReference type="ARBA" id="ARBA00022950"/>
    </source>
</evidence>
<accession>A0A6J5S9D4</accession>
<proteinExistence type="predicted"/>
<evidence type="ECO:0000256" key="1">
    <source>
        <dbReference type="ARBA" id="ARBA00022612"/>
    </source>
</evidence>
<sequence>MSREFRQTPGALIEVRVTADGREGRITADVMKYNVVDDYRTTFAPGVFSKSLETRMPRVLWAHDSKDPIGQWIDVDDNKHRLRLSGMLDLDIIPGTAMPAVPSAHRAWAQLNSRTIDQFSVGFLRQADERNAPRQGITTITQALLDEASPVLVGSVPGAVLVSTRAQKQDIFGGTRLRLYPTTRGK</sequence>
<dbReference type="GO" id="GO:0008233">
    <property type="term" value="F:peptidase activity"/>
    <property type="evidence" value="ECO:0007669"/>
    <property type="project" value="UniProtKB-KW"/>
</dbReference>
<dbReference type="GO" id="GO:0046797">
    <property type="term" value="P:viral procapsid maturation"/>
    <property type="evidence" value="ECO:0007669"/>
    <property type="project" value="UniProtKB-KW"/>
</dbReference>
<evidence type="ECO:0000313" key="9">
    <source>
        <dbReference type="EMBL" id="CAB5227572.1"/>
    </source>
</evidence>
<evidence type="ECO:0000313" key="8">
    <source>
        <dbReference type="EMBL" id="CAB4210231.1"/>
    </source>
</evidence>
<protein>
    <submittedName>
        <fullName evidence="8">Proheadase_HK97, phage prohead protease, HK97 family</fullName>
    </submittedName>
</protein>
<feature type="domain" description="Prohead serine protease" evidence="6">
    <location>
        <begin position="18"/>
        <end position="161"/>
    </location>
</feature>
<evidence type="ECO:0000259" key="6">
    <source>
        <dbReference type="Pfam" id="PF04586"/>
    </source>
</evidence>
<dbReference type="GO" id="GO:0006508">
    <property type="term" value="P:proteolysis"/>
    <property type="evidence" value="ECO:0007669"/>
    <property type="project" value="UniProtKB-KW"/>
</dbReference>
<name>A0A6J5S9D4_9CAUD</name>
<evidence type="ECO:0000313" key="7">
    <source>
        <dbReference type="EMBL" id="CAB4197263.1"/>
    </source>
</evidence>
<dbReference type="EMBL" id="LR798370">
    <property type="protein sequence ID" value="CAB5227572.1"/>
    <property type="molecule type" value="Genomic_DNA"/>
</dbReference>
<evidence type="ECO:0000256" key="2">
    <source>
        <dbReference type="ARBA" id="ARBA00022670"/>
    </source>
</evidence>
<gene>
    <name evidence="7" type="ORF">UFOVP1306_3</name>
    <name evidence="8" type="ORF">UFOVP1422_5</name>
    <name evidence="9" type="ORF">UFOVP1519_61</name>
</gene>
<keyword evidence="5" id="KW-1273">Viral capsid maturation</keyword>
<evidence type="ECO:0000256" key="5">
    <source>
        <dbReference type="ARBA" id="ARBA00023045"/>
    </source>
</evidence>